<dbReference type="Gene3D" id="1.25.40.20">
    <property type="entry name" value="Ankyrin repeat-containing domain"/>
    <property type="match status" value="2"/>
</dbReference>
<reference evidence="3 4" key="1">
    <citation type="journal article" date="2007" name="Science">
        <title>Genomic minimalism in the early diverging intestinal parasite Giardia lamblia.</title>
        <authorList>
            <person name="Morrison H.G."/>
            <person name="McArthur A.G."/>
            <person name="Gillin F.D."/>
            <person name="Aley S.B."/>
            <person name="Adam R.D."/>
            <person name="Olsen G.J."/>
            <person name="Best A.A."/>
            <person name="Cande W.Z."/>
            <person name="Chen F."/>
            <person name="Cipriano M.J."/>
            <person name="Davids B.J."/>
            <person name="Dawson S.C."/>
            <person name="Elmendorf H.G."/>
            <person name="Hehl A.B."/>
            <person name="Holder M.E."/>
            <person name="Huse S.M."/>
            <person name="Kim U.U."/>
            <person name="Lasek-Nesselquist E."/>
            <person name="Manning G."/>
            <person name="Nigam A."/>
            <person name="Nixon J.E."/>
            <person name="Palm D."/>
            <person name="Passamaneck N.E."/>
            <person name="Prabhu A."/>
            <person name="Reich C.I."/>
            <person name="Reiner D.S."/>
            <person name="Samuelson J."/>
            <person name="Svard S.G."/>
            <person name="Sogin M.L."/>
        </authorList>
    </citation>
    <scope>NUCLEOTIDE SEQUENCE [LARGE SCALE GENOMIC DNA]</scope>
    <source>
        <strain evidence="3 4">WB C6</strain>
    </source>
</reference>
<evidence type="ECO:0000313" key="4">
    <source>
        <dbReference type="Proteomes" id="UP000001548"/>
    </source>
</evidence>
<dbReference type="RefSeq" id="XP_001706642.1">
    <property type="nucleotide sequence ID" value="XM_001706590.1"/>
</dbReference>
<feature type="coiled-coil region" evidence="1">
    <location>
        <begin position="561"/>
        <end position="602"/>
    </location>
</feature>
<dbReference type="InterPro" id="IPR002110">
    <property type="entry name" value="Ankyrin_rpt"/>
</dbReference>
<feature type="coiled-coil region" evidence="1">
    <location>
        <begin position="648"/>
        <end position="696"/>
    </location>
</feature>
<comment type="caution">
    <text evidence="3">The sequence shown here is derived from an EMBL/GenBank/DDBJ whole genome shotgun (WGS) entry which is preliminary data.</text>
</comment>
<organism evidence="3 4">
    <name type="scientific">Giardia intestinalis (strain ATCC 50803 / WB clone C6)</name>
    <name type="common">Giardia lamblia</name>
    <dbReference type="NCBI Taxonomy" id="184922"/>
    <lineage>
        <taxon>Eukaryota</taxon>
        <taxon>Metamonada</taxon>
        <taxon>Diplomonadida</taxon>
        <taxon>Hexamitidae</taxon>
        <taxon>Giardiinae</taxon>
        <taxon>Giardia</taxon>
    </lineage>
</organism>
<evidence type="ECO:0000313" key="3">
    <source>
        <dbReference type="EMBL" id="KAE8303943.1"/>
    </source>
</evidence>
<dbReference type="InterPro" id="IPR036770">
    <property type="entry name" value="Ankyrin_rpt-contain_sf"/>
</dbReference>
<dbReference type="VEuPathDB" id="GiardiaDB:GL50803_3762"/>
<keyword evidence="1" id="KW-0175">Coiled coil</keyword>
<keyword evidence="4" id="KW-1185">Reference proteome</keyword>
<dbReference type="KEGG" id="gla:GL50803_003762"/>
<dbReference type="OMA" id="IAIPCCH"/>
<sequence>MNAVDNPLIEAVRAENVDQVQQNKHLAGGADSKGNTALILAAKAGNTQIAEILAPLEARSVNAQGLTALMCAAKNGSKDIVSILASREGKLLNKRGKTAMMYAAEAGHYDVVLDLVELEKCMQNDEGKTAMMYAAEAGHDAVVATLVEYEKHMTNNKGKAAIHYAELGGHSGVMAILTEEEDLLGQGRFAASVLQDSSGGEDVAIIHHLAAESSGILGASTTSAFSSMTEREQTVRQRASIRDRSRTHSPTSVSRTRDSSIAIRDPSPSKRGSMNLSKTSFTDSTAVSFMTDAMVSTQEGQSSGIPMPYILAQPKDRSPPQQADPITSLDEQVEKVEQADIKLQPVDAVGLAKKYTDSSWNAKVSATGTPSLNEPYSWQKETAQKYLSPLSSEATPKKSDATAEKPVTYIIDDPRIASSPISNVFIKHTPVAGTLPRPLVYKNVAQPRSEMQGSIPAPPADDAPSLTSISVEDNVTADGRSMLSHAYSQADTNTREEIRKVNADIHDLIKELTVLSDQIRIKEKECEVYRAQLSRADTTRQIYSDSYQLQGTAATHTKQSAEARILELHSLEEQIDDKQREIDAMNLEIRGLEELNYALERRVILKENELSAMRTKTKLLDEHAAQASQDSIDEAVRNKTSTMLIAQVRGQRQEISQLQAKLQACEQEHRELQIRCTASQQTADELMKLMKQLNANASKPKGPVLPPPGVPVAIAIPCCHMIIDPKRSVKLASNPVCPKCNKVTLELLFVEDS</sequence>
<gene>
    <name evidence="3" type="ORF">GL50803_003762</name>
</gene>
<dbReference type="EMBL" id="AACB03000002">
    <property type="protein sequence ID" value="KAE8303943.1"/>
    <property type="molecule type" value="Genomic_DNA"/>
</dbReference>
<dbReference type="PANTHER" id="PTHR24120">
    <property type="entry name" value="GH07239P"/>
    <property type="match status" value="1"/>
</dbReference>
<feature type="region of interest" description="Disordered" evidence="2">
    <location>
        <begin position="223"/>
        <end position="278"/>
    </location>
</feature>
<proteinExistence type="predicted"/>
<name>A8BJR8_GIAIC</name>
<dbReference type="PANTHER" id="PTHR24120:SF4">
    <property type="entry name" value="GH07239P"/>
    <property type="match status" value="1"/>
</dbReference>
<feature type="compositionally biased region" description="Basic and acidic residues" evidence="2">
    <location>
        <begin position="229"/>
        <end position="246"/>
    </location>
</feature>
<evidence type="ECO:0000256" key="1">
    <source>
        <dbReference type="SAM" id="Coils"/>
    </source>
</evidence>
<dbReference type="Pfam" id="PF12796">
    <property type="entry name" value="Ank_2"/>
    <property type="match status" value="2"/>
</dbReference>
<dbReference type="GeneID" id="5699533"/>
<protein>
    <submittedName>
        <fullName evidence="3">Ankyrin repeat protein 1</fullName>
    </submittedName>
</protein>
<dbReference type="SMR" id="A8BJR8"/>
<dbReference type="AlphaFoldDB" id="A8BJR8"/>
<dbReference type="HOGENOM" id="CLU_369829_0_0_1"/>
<dbReference type="SUPFAM" id="SSF48403">
    <property type="entry name" value="Ankyrin repeat"/>
    <property type="match status" value="1"/>
</dbReference>
<evidence type="ECO:0000256" key="2">
    <source>
        <dbReference type="SAM" id="MobiDB-lite"/>
    </source>
</evidence>
<dbReference type="STRING" id="184922.A8BJR8"/>
<accession>A8BJR8</accession>
<feature type="coiled-coil region" evidence="1">
    <location>
        <begin position="498"/>
        <end position="525"/>
    </location>
</feature>
<dbReference type="Proteomes" id="UP000001548">
    <property type="component" value="Unassembled WGS sequence"/>
</dbReference>
<dbReference type="SMART" id="SM00248">
    <property type="entry name" value="ANK"/>
    <property type="match status" value="6"/>
</dbReference>